<keyword evidence="4" id="KW-0472">Membrane</keyword>
<accession>A0A7X9RYC3</accession>
<protein>
    <submittedName>
        <fullName evidence="8">RagB/SusD family nutrient uptake outer membrane protein</fullName>
    </submittedName>
</protein>
<evidence type="ECO:0000259" key="7">
    <source>
        <dbReference type="Pfam" id="PF14322"/>
    </source>
</evidence>
<reference evidence="8 9" key="1">
    <citation type="submission" date="2020-04" db="EMBL/GenBank/DDBJ databases">
        <title>Flammeovirga sp. SR4, a novel species isolated from seawater.</title>
        <authorList>
            <person name="Wang X."/>
        </authorList>
    </citation>
    <scope>NUCLEOTIDE SEQUENCE [LARGE SCALE GENOMIC DNA]</scope>
    <source>
        <strain evidence="8 9">ATCC 23126</strain>
    </source>
</reference>
<feature type="domain" description="RagB/SusD" evidence="6">
    <location>
        <begin position="297"/>
        <end position="560"/>
    </location>
</feature>
<evidence type="ECO:0000313" key="8">
    <source>
        <dbReference type="EMBL" id="NME71027.1"/>
    </source>
</evidence>
<evidence type="ECO:0000313" key="9">
    <source>
        <dbReference type="Proteomes" id="UP000576082"/>
    </source>
</evidence>
<dbReference type="Pfam" id="PF07980">
    <property type="entry name" value="SusD_RagB"/>
    <property type="match status" value="1"/>
</dbReference>
<dbReference type="GO" id="GO:0009279">
    <property type="term" value="C:cell outer membrane"/>
    <property type="evidence" value="ECO:0007669"/>
    <property type="project" value="UniProtKB-SubCell"/>
</dbReference>
<organism evidence="8 9">
    <name type="scientific">Flammeovirga aprica JL-4</name>
    <dbReference type="NCBI Taxonomy" id="694437"/>
    <lineage>
        <taxon>Bacteria</taxon>
        <taxon>Pseudomonadati</taxon>
        <taxon>Bacteroidota</taxon>
        <taxon>Cytophagia</taxon>
        <taxon>Cytophagales</taxon>
        <taxon>Flammeovirgaceae</taxon>
        <taxon>Flammeovirga</taxon>
    </lineage>
</organism>
<evidence type="ECO:0000256" key="1">
    <source>
        <dbReference type="ARBA" id="ARBA00004442"/>
    </source>
</evidence>
<dbReference type="Pfam" id="PF14322">
    <property type="entry name" value="SusD-like_3"/>
    <property type="match status" value="1"/>
</dbReference>
<keyword evidence="3" id="KW-0732">Signal</keyword>
<dbReference type="Gene3D" id="1.25.40.390">
    <property type="match status" value="1"/>
</dbReference>
<evidence type="ECO:0000256" key="4">
    <source>
        <dbReference type="ARBA" id="ARBA00023136"/>
    </source>
</evidence>
<dbReference type="EMBL" id="JABANE010000083">
    <property type="protein sequence ID" value="NME71027.1"/>
    <property type="molecule type" value="Genomic_DNA"/>
</dbReference>
<dbReference type="Proteomes" id="UP000576082">
    <property type="component" value="Unassembled WGS sequence"/>
</dbReference>
<feature type="domain" description="SusD-like N-terminal" evidence="7">
    <location>
        <begin position="47"/>
        <end position="214"/>
    </location>
</feature>
<dbReference type="InterPro" id="IPR011990">
    <property type="entry name" value="TPR-like_helical_dom_sf"/>
</dbReference>
<dbReference type="InterPro" id="IPR012944">
    <property type="entry name" value="SusD_RagB_dom"/>
</dbReference>
<proteinExistence type="inferred from homology"/>
<sequence length="560" mass="64546">MKKNIHYILLGLLICSCNRYLETNFDGSVSDENVWTNPTYAEGVLLNAYEAMPTNFGWENHSLMDCATDNATTNDYGSLLYQNGTGGWRSDNNNLGHWDNWYKQIEYINMWIKYGQDAKYYLSDHLLNSEIKTRLNGEARFLRAWYYWRLLQAYAGPVGGEMMGVPIYRSPIEGDITNGNAIKRATYEEVVDFILEDCNKAIELLPEEYDGNDHVVGQTHIGRATSIVAMALKTRVLLYASSPAFNVKDWSDVAKASLVMLSKTRTSLPWISWNNLDNYYNVHNHKEIIMRKFDRNNTFFKQNFPPSSQGEGRTSPSQNLAEAFFGNDGYPIDHPNSNYDPQHPYDNVSSRFKGAIVYNNSEFKNRTIETYIGGFDTQEQHLNATRTGYYLRKWISTKASAEELDASVGLHYYAIFRYGEVFLNLAESINEWVGPDVPVSFGGVSMSAKEAIIEIRRRANIKDTRYVDEVAAMGKDAFRALIHRERRVELCFEGHRFWDIRRWNAPLSTTIKGVRITKNEEGEFQYDYPNVEERHFSEYQRFGPIPFNQVVLGLEQNDGW</sequence>
<dbReference type="InterPro" id="IPR033985">
    <property type="entry name" value="SusD-like_N"/>
</dbReference>
<dbReference type="AlphaFoldDB" id="A0A7X9RYC3"/>
<evidence type="ECO:0000259" key="6">
    <source>
        <dbReference type="Pfam" id="PF07980"/>
    </source>
</evidence>
<name>A0A7X9RYC3_9BACT</name>
<dbReference type="PROSITE" id="PS51257">
    <property type="entry name" value="PROKAR_LIPOPROTEIN"/>
    <property type="match status" value="1"/>
</dbReference>
<comment type="subcellular location">
    <subcellularLocation>
        <location evidence="1">Cell outer membrane</location>
    </subcellularLocation>
</comment>
<dbReference type="SUPFAM" id="SSF48452">
    <property type="entry name" value="TPR-like"/>
    <property type="match status" value="1"/>
</dbReference>
<evidence type="ECO:0000256" key="5">
    <source>
        <dbReference type="ARBA" id="ARBA00023237"/>
    </source>
</evidence>
<evidence type="ECO:0000256" key="3">
    <source>
        <dbReference type="ARBA" id="ARBA00022729"/>
    </source>
</evidence>
<gene>
    <name evidence="8" type="ORF">HHU12_23870</name>
</gene>
<keyword evidence="9" id="KW-1185">Reference proteome</keyword>
<comment type="caution">
    <text evidence="8">The sequence shown here is derived from an EMBL/GenBank/DDBJ whole genome shotgun (WGS) entry which is preliminary data.</text>
</comment>
<keyword evidence="5" id="KW-0998">Cell outer membrane</keyword>
<comment type="similarity">
    <text evidence="2">Belongs to the SusD family.</text>
</comment>
<dbReference type="RefSeq" id="WP_169659251.1">
    <property type="nucleotide sequence ID" value="NZ_JABANE010000083.1"/>
</dbReference>
<evidence type="ECO:0000256" key="2">
    <source>
        <dbReference type="ARBA" id="ARBA00006275"/>
    </source>
</evidence>